<proteinExistence type="inferred from homology"/>
<gene>
    <name evidence="4" type="ORF">EJB05_18429</name>
</gene>
<evidence type="ECO:0000256" key="1">
    <source>
        <dbReference type="ARBA" id="ARBA00008210"/>
    </source>
</evidence>
<protein>
    <submittedName>
        <fullName evidence="4">Uncharacterized protein</fullName>
    </submittedName>
</protein>
<keyword evidence="3" id="KW-0722">Serine protease inhibitor</keyword>
<keyword evidence="5" id="KW-1185">Reference proteome</keyword>
<reference evidence="4 5" key="1">
    <citation type="journal article" date="2019" name="Sci. Rep.">
        <title>A high-quality genome of Eragrostis curvula grass provides insights into Poaceae evolution and supports new strategies to enhance forage quality.</title>
        <authorList>
            <person name="Carballo J."/>
            <person name="Santos B.A.C.M."/>
            <person name="Zappacosta D."/>
            <person name="Garbus I."/>
            <person name="Selva J.P."/>
            <person name="Gallo C.A."/>
            <person name="Diaz A."/>
            <person name="Albertini E."/>
            <person name="Caccamo M."/>
            <person name="Echenique V."/>
        </authorList>
    </citation>
    <scope>NUCLEOTIDE SEQUENCE [LARGE SCALE GENOMIC DNA]</scope>
    <source>
        <strain evidence="5">cv. Victoria</strain>
        <tissue evidence="4">Leaf</tissue>
    </source>
</reference>
<dbReference type="GO" id="GO:0004867">
    <property type="term" value="F:serine-type endopeptidase inhibitor activity"/>
    <property type="evidence" value="ECO:0007669"/>
    <property type="project" value="UniProtKB-KW"/>
</dbReference>
<comment type="similarity">
    <text evidence="1">Belongs to the protease inhibitor I13 (potato type I serine protease inhibitor) family.</text>
</comment>
<dbReference type="Gene3D" id="3.30.10.10">
    <property type="entry name" value="Trypsin Inhibitor V, subunit A"/>
    <property type="match status" value="1"/>
</dbReference>
<name>A0A5J9VK01_9POAL</name>
<accession>A0A5J9VK01</accession>
<evidence type="ECO:0000256" key="3">
    <source>
        <dbReference type="ARBA" id="ARBA00022900"/>
    </source>
</evidence>
<dbReference type="Pfam" id="PF00280">
    <property type="entry name" value="potato_inhibit"/>
    <property type="match status" value="1"/>
</dbReference>
<evidence type="ECO:0000313" key="5">
    <source>
        <dbReference type="Proteomes" id="UP000324897"/>
    </source>
</evidence>
<dbReference type="AlphaFoldDB" id="A0A5J9VK01"/>
<dbReference type="Proteomes" id="UP000324897">
    <property type="component" value="Unassembled WGS sequence"/>
</dbReference>
<dbReference type="InterPro" id="IPR036354">
    <property type="entry name" value="Prot_inh_pot1_sf"/>
</dbReference>
<keyword evidence="2" id="KW-0646">Protease inhibitor</keyword>
<dbReference type="GO" id="GO:0009611">
    <property type="term" value="P:response to wounding"/>
    <property type="evidence" value="ECO:0007669"/>
    <property type="project" value="InterPro"/>
</dbReference>
<evidence type="ECO:0000313" key="4">
    <source>
        <dbReference type="EMBL" id="TVU36493.1"/>
    </source>
</evidence>
<organism evidence="4 5">
    <name type="scientific">Eragrostis curvula</name>
    <name type="common">weeping love grass</name>
    <dbReference type="NCBI Taxonomy" id="38414"/>
    <lineage>
        <taxon>Eukaryota</taxon>
        <taxon>Viridiplantae</taxon>
        <taxon>Streptophyta</taxon>
        <taxon>Embryophyta</taxon>
        <taxon>Tracheophyta</taxon>
        <taxon>Spermatophyta</taxon>
        <taxon>Magnoliopsida</taxon>
        <taxon>Liliopsida</taxon>
        <taxon>Poales</taxon>
        <taxon>Poaceae</taxon>
        <taxon>PACMAD clade</taxon>
        <taxon>Chloridoideae</taxon>
        <taxon>Eragrostideae</taxon>
        <taxon>Eragrostidinae</taxon>
        <taxon>Eragrostis</taxon>
    </lineage>
</organism>
<dbReference type="EMBL" id="RWGY01000009">
    <property type="protein sequence ID" value="TVU36493.1"/>
    <property type="molecule type" value="Genomic_DNA"/>
</dbReference>
<dbReference type="Gramene" id="TVU36493">
    <property type="protein sequence ID" value="TVU36493"/>
    <property type="gene ID" value="EJB05_18429"/>
</dbReference>
<comment type="caution">
    <text evidence="4">The sequence shown here is derived from an EMBL/GenBank/DDBJ whole genome shotgun (WGS) entry which is preliminary data.</text>
</comment>
<dbReference type="InterPro" id="IPR000864">
    <property type="entry name" value="Prot_inh_pot1"/>
</dbReference>
<evidence type="ECO:0000256" key="2">
    <source>
        <dbReference type="ARBA" id="ARBA00022690"/>
    </source>
</evidence>
<dbReference type="SUPFAM" id="SSF54654">
    <property type="entry name" value="CI-2 family of serine protease inhibitors"/>
    <property type="match status" value="1"/>
</dbReference>
<dbReference type="OrthoDB" id="10013825at2759"/>
<sequence>MGCFFFKTMTEKLKVRSPKKINKSKDTHSQFRVRRQRKARKSAYWRYDGPPLPNVVGLRAPEAVRLITQKCPGLRCEVIQPNNIQTKCYIAGRVKLIVNRYQKVVEAPHIG</sequence>